<evidence type="ECO:0000313" key="2">
    <source>
        <dbReference type="EMBL" id="HIH33566.1"/>
    </source>
</evidence>
<reference evidence="3" key="3">
    <citation type="submission" date="2021-05" db="EMBL/GenBank/DDBJ databases">
        <title>Protein family content uncovers lineage relationships and bacterial pathway maintenance mechanisms in DPANN archaea.</title>
        <authorList>
            <person name="Castelle C.J."/>
            <person name="Meheust R."/>
            <person name="Jaffe A.L."/>
            <person name="Seitz K."/>
            <person name="Gong X."/>
            <person name="Baker B.J."/>
            <person name="Banfield J.F."/>
        </authorList>
    </citation>
    <scope>NUCLEOTIDE SEQUENCE</scope>
    <source>
        <strain evidence="3">RIFCSPLOWO2_01_FULL_43_13</strain>
    </source>
</reference>
<comment type="caution">
    <text evidence="2">The sequence shown here is derived from an EMBL/GenBank/DDBJ whole genome shotgun (WGS) entry which is preliminary data.</text>
</comment>
<evidence type="ECO:0000313" key="5">
    <source>
        <dbReference type="Proteomes" id="UP000590964"/>
    </source>
</evidence>
<proteinExistence type="predicted"/>
<accession>A0A7J4L1N3</accession>
<gene>
    <name evidence="1" type="ORF">HA222_03825</name>
    <name evidence="2" type="ORF">HA227_04940</name>
    <name evidence="3" type="ORF">J4478_04695</name>
</gene>
<evidence type="ECO:0000313" key="1">
    <source>
        <dbReference type="EMBL" id="HIH21756.1"/>
    </source>
</evidence>
<dbReference type="Proteomes" id="UP000590964">
    <property type="component" value="Unassembled WGS sequence"/>
</dbReference>
<dbReference type="AlphaFoldDB" id="A0A7J4L1N3"/>
<dbReference type="Proteomes" id="UP000680185">
    <property type="component" value="Unassembled WGS sequence"/>
</dbReference>
<name>A0A7J4L1N3_9ARCH</name>
<dbReference type="EMBL" id="DUFJ01000108">
    <property type="protein sequence ID" value="HIH33566.1"/>
    <property type="molecule type" value="Genomic_DNA"/>
</dbReference>
<dbReference type="Proteomes" id="UP000527315">
    <property type="component" value="Unassembled WGS sequence"/>
</dbReference>
<evidence type="ECO:0000313" key="3">
    <source>
        <dbReference type="EMBL" id="MBS3058668.1"/>
    </source>
</evidence>
<protein>
    <submittedName>
        <fullName evidence="2">Uncharacterized protein</fullName>
    </submittedName>
</protein>
<dbReference type="EMBL" id="DUFW01000066">
    <property type="protein sequence ID" value="HIH21756.1"/>
    <property type="molecule type" value="Genomic_DNA"/>
</dbReference>
<organism evidence="2 4">
    <name type="scientific">Candidatus Iainarchaeum sp</name>
    <dbReference type="NCBI Taxonomy" id="3101447"/>
    <lineage>
        <taxon>Archaea</taxon>
        <taxon>Candidatus Iainarchaeota</taxon>
        <taxon>Candidatus Iainarchaeia</taxon>
        <taxon>Candidatus Iainarchaeales</taxon>
        <taxon>Candidatus Iainarchaeaceae</taxon>
        <taxon>Candidatus Iainarchaeum</taxon>
    </lineage>
</organism>
<dbReference type="EMBL" id="JAGVWB010000032">
    <property type="protein sequence ID" value="MBS3058668.1"/>
    <property type="molecule type" value="Genomic_DNA"/>
</dbReference>
<reference evidence="3" key="2">
    <citation type="submission" date="2021-03" db="EMBL/GenBank/DDBJ databases">
        <authorList>
            <person name="Jaffe A."/>
        </authorList>
    </citation>
    <scope>NUCLEOTIDE SEQUENCE</scope>
    <source>
        <strain evidence="3">RIFCSPLOWO2_01_FULL_43_13</strain>
    </source>
</reference>
<reference evidence="4 5" key="1">
    <citation type="journal article" date="2020" name="bioRxiv">
        <title>A rank-normalized archaeal taxonomy based on genome phylogeny resolves widespread incomplete and uneven classifications.</title>
        <authorList>
            <person name="Rinke C."/>
            <person name="Chuvochina M."/>
            <person name="Mussig A.J."/>
            <person name="Chaumeil P.-A."/>
            <person name="Waite D.W."/>
            <person name="Whitman W.B."/>
            <person name="Parks D.H."/>
            <person name="Hugenholtz P."/>
        </authorList>
    </citation>
    <scope>NUCLEOTIDE SEQUENCE [LARGE SCALE GENOMIC DNA]</scope>
</reference>
<evidence type="ECO:0000313" key="4">
    <source>
        <dbReference type="Proteomes" id="UP000527315"/>
    </source>
</evidence>
<sequence length="99" mass="11937">MEEQEITTYFLEHPDQYAFVKDEELVRFLQNLSRQALTEDEINFLYKKRTKEIMQACFDLHFIEKIMVAGVARYFVTQEAKLFLEEREKLKKSFGIFEA</sequence>